<dbReference type="GO" id="GO:0004100">
    <property type="term" value="F:chitin synthase activity"/>
    <property type="evidence" value="ECO:0007669"/>
    <property type="project" value="UniProtKB-EC"/>
</dbReference>
<evidence type="ECO:0000256" key="9">
    <source>
        <dbReference type="ARBA" id="ARBA00023136"/>
    </source>
</evidence>
<dbReference type="EC" id="2.4.1.16" evidence="2"/>
<accession>A0A2A2L5V4</accession>
<dbReference type="InterPro" id="IPR029044">
    <property type="entry name" value="Nucleotide-diphossugar_trans"/>
</dbReference>
<evidence type="ECO:0000256" key="12">
    <source>
        <dbReference type="ARBA" id="ARBA00048014"/>
    </source>
</evidence>
<evidence type="ECO:0000256" key="1">
    <source>
        <dbReference type="ARBA" id="ARBA00004651"/>
    </source>
</evidence>
<dbReference type="InterPro" id="IPR055120">
    <property type="entry name" value="Chs-1/2_IV_N"/>
</dbReference>
<evidence type="ECO:0000256" key="3">
    <source>
        <dbReference type="ARBA" id="ARBA00022475"/>
    </source>
</evidence>
<dbReference type="PANTHER" id="PTHR22914">
    <property type="entry name" value="CHITIN SYNTHASE"/>
    <property type="match status" value="1"/>
</dbReference>
<protein>
    <recommendedName>
        <fullName evidence="2">chitin synthase</fullName>
        <ecNumber evidence="2">2.4.1.16</ecNumber>
    </recommendedName>
</protein>
<keyword evidence="6 14" id="KW-0812">Transmembrane</keyword>
<feature type="transmembrane region" description="Helical" evidence="14">
    <location>
        <begin position="312"/>
        <end position="330"/>
    </location>
</feature>
<evidence type="ECO:0000256" key="13">
    <source>
        <dbReference type="SAM" id="Coils"/>
    </source>
</evidence>
<comment type="caution">
    <text evidence="16">The sequence shown here is derived from an EMBL/GenBank/DDBJ whole genome shotgun (WGS) entry which is preliminary data.</text>
</comment>
<comment type="catalytic activity">
    <reaction evidence="12">
        <text>[(1-&gt;4)-N-acetyl-beta-D-glucosaminyl](n) + UDP-N-acetyl-alpha-D-glucosamine = [(1-&gt;4)-N-acetyl-beta-D-glucosaminyl](n+1) + UDP + H(+)</text>
        <dbReference type="Rhea" id="RHEA:16637"/>
        <dbReference type="Rhea" id="RHEA-COMP:9593"/>
        <dbReference type="Rhea" id="RHEA-COMP:9595"/>
        <dbReference type="ChEBI" id="CHEBI:15378"/>
        <dbReference type="ChEBI" id="CHEBI:17029"/>
        <dbReference type="ChEBI" id="CHEBI:57705"/>
        <dbReference type="ChEBI" id="CHEBI:58223"/>
        <dbReference type="EC" id="2.4.1.16"/>
    </reaction>
</comment>
<feature type="transmembrane region" description="Helical" evidence="14">
    <location>
        <begin position="351"/>
        <end position="378"/>
    </location>
</feature>
<keyword evidence="4" id="KW-0328">Glycosyltransferase</keyword>
<feature type="transmembrane region" description="Helical" evidence="14">
    <location>
        <begin position="268"/>
        <end position="287"/>
    </location>
</feature>
<feature type="transmembrane region" description="Helical" evidence="14">
    <location>
        <begin position="930"/>
        <end position="949"/>
    </location>
</feature>
<keyword evidence="9 14" id="KW-0472">Membrane</keyword>
<feature type="domain" description="Chitin synthase chs-1/2 N-terminal putative transporter" evidence="15">
    <location>
        <begin position="1"/>
        <end position="412"/>
    </location>
</feature>
<comment type="similarity">
    <text evidence="11">Belongs to the chitin synthase family. Class IV subfamily.</text>
</comment>
<proteinExistence type="inferred from homology"/>
<keyword evidence="7 14" id="KW-1133">Transmembrane helix</keyword>
<dbReference type="Proteomes" id="UP000218231">
    <property type="component" value="Unassembled WGS sequence"/>
</dbReference>
<keyword evidence="5" id="KW-0808">Transferase</keyword>
<dbReference type="STRING" id="2018661.A0A2A2L5V4"/>
<evidence type="ECO:0000313" key="17">
    <source>
        <dbReference type="Proteomes" id="UP000218231"/>
    </source>
</evidence>
<keyword evidence="17" id="KW-1185">Reference proteome</keyword>
<name>A0A2A2L5V4_9BILA</name>
<gene>
    <name evidence="16" type="ORF">WR25_00350</name>
</gene>
<evidence type="ECO:0000256" key="11">
    <source>
        <dbReference type="ARBA" id="ARBA00046329"/>
    </source>
</evidence>
<comment type="subcellular location">
    <subcellularLocation>
        <location evidence="1">Cell membrane</location>
        <topology evidence="1">Multi-pass membrane protein</topology>
    </subcellularLocation>
</comment>
<dbReference type="Pfam" id="PF23000">
    <property type="entry name" value="ChitinSynthase_IV_N"/>
    <property type="match status" value="1"/>
</dbReference>
<feature type="transmembrane region" description="Helical" evidence="14">
    <location>
        <begin position="155"/>
        <end position="179"/>
    </location>
</feature>
<keyword evidence="10" id="KW-0325">Glycoprotein</keyword>
<feature type="transmembrane region" description="Helical" evidence="14">
    <location>
        <begin position="398"/>
        <end position="416"/>
    </location>
</feature>
<evidence type="ECO:0000313" key="16">
    <source>
        <dbReference type="EMBL" id="PAV81523.1"/>
    </source>
</evidence>
<feature type="coiled-coil region" evidence="13">
    <location>
        <begin position="1028"/>
        <end position="1055"/>
    </location>
</feature>
<dbReference type="Pfam" id="PF03142">
    <property type="entry name" value="Chitin_synth_2"/>
    <property type="match status" value="1"/>
</dbReference>
<evidence type="ECO:0000256" key="14">
    <source>
        <dbReference type="SAM" id="Phobius"/>
    </source>
</evidence>
<dbReference type="EMBL" id="LIAE01007161">
    <property type="protein sequence ID" value="PAV81523.1"/>
    <property type="molecule type" value="Genomic_DNA"/>
</dbReference>
<evidence type="ECO:0000256" key="5">
    <source>
        <dbReference type="ARBA" id="ARBA00022679"/>
    </source>
</evidence>
<evidence type="ECO:0000256" key="2">
    <source>
        <dbReference type="ARBA" id="ARBA00012543"/>
    </source>
</evidence>
<keyword evidence="3" id="KW-1003">Cell membrane</keyword>
<evidence type="ECO:0000256" key="7">
    <source>
        <dbReference type="ARBA" id="ARBA00022989"/>
    </source>
</evidence>
<dbReference type="FunFam" id="3.90.550.10:FF:000139">
    <property type="entry name" value="Chitin synthase 8"/>
    <property type="match status" value="1"/>
</dbReference>
<dbReference type="GO" id="GO:0005886">
    <property type="term" value="C:plasma membrane"/>
    <property type="evidence" value="ECO:0007669"/>
    <property type="project" value="UniProtKB-SubCell"/>
</dbReference>
<organism evidence="16 17">
    <name type="scientific">Diploscapter pachys</name>
    <dbReference type="NCBI Taxonomy" id="2018661"/>
    <lineage>
        <taxon>Eukaryota</taxon>
        <taxon>Metazoa</taxon>
        <taxon>Ecdysozoa</taxon>
        <taxon>Nematoda</taxon>
        <taxon>Chromadorea</taxon>
        <taxon>Rhabditida</taxon>
        <taxon>Rhabditina</taxon>
        <taxon>Rhabditomorpha</taxon>
        <taxon>Rhabditoidea</taxon>
        <taxon>Rhabditidae</taxon>
        <taxon>Diploscapter</taxon>
    </lineage>
</organism>
<feature type="transmembrane region" description="Helical" evidence="14">
    <location>
        <begin position="12"/>
        <end position="34"/>
    </location>
</feature>
<feature type="transmembrane region" description="Helical" evidence="14">
    <location>
        <begin position="874"/>
        <end position="892"/>
    </location>
</feature>
<evidence type="ECO:0000256" key="4">
    <source>
        <dbReference type="ARBA" id="ARBA00022676"/>
    </source>
</evidence>
<dbReference type="CDD" id="cd04190">
    <property type="entry name" value="Chitin_synth_C"/>
    <property type="match status" value="1"/>
</dbReference>
<dbReference type="PANTHER" id="PTHR22914:SF12">
    <property type="entry name" value="CHITIN SYNTHASE CHS-1"/>
    <property type="match status" value="1"/>
</dbReference>
<keyword evidence="8 13" id="KW-0175">Coiled coil</keyword>
<evidence type="ECO:0000256" key="10">
    <source>
        <dbReference type="ARBA" id="ARBA00023180"/>
    </source>
</evidence>
<sequence>MITALQSTKLGLFLLINAFLVLGAVFSRLVILILSTSITGNDDSTDIFNRKCSRFLVAEIVKIGLQYAIDIRCHLFFIVTFLHRTPKLVASLYVGLFLIQCLPDLLHIFCNASTFFRRQGGRVIPSLVVLESVRSFGLCLLEFLVFPQLDVHRCILLFACFPMVVLIQNCFASLAATLNPSLPFCARFGRSIMLSPYILLMLVVLSSTYLWAVLDTPLNHWVLMPIALFSVSVGFWESWIGVQHAGTAFDNLYRLKYAVRKVSSSTRWLVAMCRVVICLSILVVAVIEHKHKGLNLTHFFTVLVDFNLKKHHSGRVLLLCVCLCIVHLLLRRCARFLAAIDMRPLSLFHPIVTSSLLSYAVVSFICSTPHCFLAKILSHFSLQLVCSQWPVPPSPFEFYIGLVWLAVGSYRGFCYVKQRYFNIHEEINFNDYRISSMPAHSNGFAIEQSLAVFQTAVTKQNCFVSKEEYVAEMDDELRIRNAEVDRTLTMYVCATMWHETEEEMSQMLSSILKLDAEQSLRMNSRKANELRFKMEGHIFFDDAWEDEQLDGGGQKRVPNPFFKTFFQLVNQMTGESLPEEDDCLETRVLVGTPYGGRLVVRLPAGTLLFVHLKDKQLIRHTKSWSQVMYMYYLLGHRIMDSPLSLEDRQQMADNTFILALDGDSKFEPEAALRLLQLMKQKSDIGCACGRIHPIGRGIMGWYQKFEYAIAHWFQKAAEHVFGSVLCAPGCFSLFRASALMDDNIMHKYTKTASLPRHFVQYDQGEDRWLSTLLLKQGYRIEYAAASDAETYAPEGFEEFFNQRRRWTPSSIANTIDLLADYKRALSNNSSISSAYIFYQFIVIFFSMLGPAIIFSMLVFSQVVAAFGVDSSRVVWWNGVPISLFIASCFLFESNFQLTFAKVMSLVYAFVMLAVLVATSSQIVLETVISPTSMFIVTMVLIFFTAACMHPREFTNIIYGCVFFLMIPSTYVFLSLYSLINLNVINWGTREAVAKATGQAKPKSPLEMWMEKINSSKPARLCSRMLCRVIQEENKMEKIEKKIDHINQQISDIKANPTREERDRLIEEGEGMEVKGNEEETRVEEELVEIEQKKEDGQGQADGGVEQAGQIEKMKRRSKYAWMDCDYLKVCERGKLKDAENTFWKQLIEAYLKKHKDVLSIKWVPYRMIIHRLNTMIGAFQDVKQWTQMGTAKGADSKEDDERLLNAGPHF</sequence>
<dbReference type="AlphaFoldDB" id="A0A2A2L5V4"/>
<feature type="transmembrane region" description="Helical" evidence="14">
    <location>
        <begin position="904"/>
        <end position="924"/>
    </location>
</feature>
<evidence type="ECO:0000256" key="8">
    <source>
        <dbReference type="ARBA" id="ARBA00023054"/>
    </source>
</evidence>
<feature type="transmembrane region" description="Helical" evidence="14">
    <location>
        <begin position="956"/>
        <end position="979"/>
    </location>
</feature>
<dbReference type="OrthoDB" id="370884at2759"/>
<dbReference type="Gene3D" id="3.90.550.10">
    <property type="entry name" value="Spore Coat Polysaccharide Biosynthesis Protein SpsA, Chain A"/>
    <property type="match status" value="1"/>
</dbReference>
<feature type="transmembrane region" description="Helical" evidence="14">
    <location>
        <begin position="92"/>
        <end position="116"/>
    </location>
</feature>
<reference evidence="16 17" key="1">
    <citation type="journal article" date="2017" name="Curr. Biol.">
        <title>Genome architecture and evolution of a unichromosomal asexual nematode.</title>
        <authorList>
            <person name="Fradin H."/>
            <person name="Zegar C."/>
            <person name="Gutwein M."/>
            <person name="Lucas J."/>
            <person name="Kovtun M."/>
            <person name="Corcoran D."/>
            <person name="Baugh L.R."/>
            <person name="Kiontke K."/>
            <person name="Gunsalus K."/>
            <person name="Fitch D.H."/>
            <person name="Piano F."/>
        </authorList>
    </citation>
    <scope>NUCLEOTIDE SEQUENCE [LARGE SCALE GENOMIC DNA]</scope>
    <source>
        <strain evidence="16">PF1309</strain>
    </source>
</reference>
<dbReference type="SUPFAM" id="SSF53448">
    <property type="entry name" value="Nucleotide-diphospho-sugar transferases"/>
    <property type="match status" value="1"/>
</dbReference>
<feature type="transmembrane region" description="Helical" evidence="14">
    <location>
        <begin position="191"/>
        <end position="212"/>
    </location>
</feature>
<dbReference type="GO" id="GO:0006031">
    <property type="term" value="P:chitin biosynthetic process"/>
    <property type="evidence" value="ECO:0007669"/>
    <property type="project" value="TreeGrafter"/>
</dbReference>
<dbReference type="InterPro" id="IPR004835">
    <property type="entry name" value="Chitin_synth"/>
</dbReference>
<evidence type="ECO:0000259" key="15">
    <source>
        <dbReference type="Pfam" id="PF23000"/>
    </source>
</evidence>
<evidence type="ECO:0000256" key="6">
    <source>
        <dbReference type="ARBA" id="ARBA00022692"/>
    </source>
</evidence>
<feature type="transmembrane region" description="Helical" evidence="14">
    <location>
        <begin position="835"/>
        <end position="868"/>
    </location>
</feature>